<dbReference type="GO" id="GO:0003677">
    <property type="term" value="F:DNA binding"/>
    <property type="evidence" value="ECO:0007669"/>
    <property type="project" value="UniProtKB-KW"/>
</dbReference>
<evidence type="ECO:0000313" key="3">
    <source>
        <dbReference type="EMBL" id="ABJ82691.1"/>
    </source>
</evidence>
<evidence type="ECO:0000256" key="1">
    <source>
        <dbReference type="SAM" id="MobiDB-lite"/>
    </source>
</evidence>
<evidence type="ECO:0000259" key="2">
    <source>
        <dbReference type="Pfam" id="PF01402"/>
    </source>
</evidence>
<organism evidence="3">
    <name type="scientific">Solibacter usitatus (strain Ellin6076)</name>
    <dbReference type="NCBI Taxonomy" id="234267"/>
    <lineage>
        <taxon>Bacteria</taxon>
        <taxon>Pseudomonadati</taxon>
        <taxon>Acidobacteriota</taxon>
        <taxon>Terriglobia</taxon>
        <taxon>Bryobacterales</taxon>
        <taxon>Solibacteraceae</taxon>
        <taxon>Candidatus Solibacter</taxon>
    </lineage>
</organism>
<feature type="region of interest" description="Disordered" evidence="1">
    <location>
        <begin position="1"/>
        <end position="21"/>
    </location>
</feature>
<dbReference type="GO" id="GO:0006355">
    <property type="term" value="P:regulation of DNA-templated transcription"/>
    <property type="evidence" value="ECO:0007669"/>
    <property type="project" value="InterPro"/>
</dbReference>
<dbReference type="InterPro" id="IPR002145">
    <property type="entry name" value="CopG"/>
</dbReference>
<protein>
    <submittedName>
        <fullName evidence="3">CopG domain protein DNA-binding domain protein</fullName>
    </submittedName>
</protein>
<keyword evidence="3" id="KW-0238">DNA-binding</keyword>
<dbReference type="STRING" id="234267.Acid_1701"/>
<dbReference type="InParanoid" id="Q027W6"/>
<feature type="domain" description="Ribbon-helix-helix protein CopG" evidence="2">
    <location>
        <begin position="26"/>
        <end position="63"/>
    </location>
</feature>
<dbReference type="AlphaFoldDB" id="Q027W6"/>
<dbReference type="CDD" id="cd21631">
    <property type="entry name" value="RHH_CopG_NikR-like"/>
    <property type="match status" value="1"/>
</dbReference>
<gene>
    <name evidence="3" type="ordered locus">Acid_1701</name>
</gene>
<name>Q027W6_SOLUE</name>
<dbReference type="HOGENOM" id="CLU_2510936_0_0_0"/>
<dbReference type="Pfam" id="PF01402">
    <property type="entry name" value="RHH_1"/>
    <property type="match status" value="1"/>
</dbReference>
<accession>Q027W6</accession>
<dbReference type="EMBL" id="CP000473">
    <property type="protein sequence ID" value="ABJ82691.1"/>
    <property type="molecule type" value="Genomic_DNA"/>
</dbReference>
<proteinExistence type="predicted"/>
<dbReference type="KEGG" id="sus:Acid_1701"/>
<sequence>MMQDLGSVLDPTDGGQNGGFSERAYRITATLSASQKDALQELASKYKVSVAWLIRQAIDRFIREAAGAHGFHSMRAEQRERGQID</sequence>
<dbReference type="OrthoDB" id="9134395at2"/>
<reference evidence="3" key="1">
    <citation type="submission" date="2006-10" db="EMBL/GenBank/DDBJ databases">
        <title>Complete sequence of Solibacter usitatus Ellin6076.</title>
        <authorList>
            <consortium name="US DOE Joint Genome Institute"/>
            <person name="Copeland A."/>
            <person name="Lucas S."/>
            <person name="Lapidus A."/>
            <person name="Barry K."/>
            <person name="Detter J.C."/>
            <person name="Glavina del Rio T."/>
            <person name="Hammon N."/>
            <person name="Israni S."/>
            <person name="Dalin E."/>
            <person name="Tice H."/>
            <person name="Pitluck S."/>
            <person name="Thompson L.S."/>
            <person name="Brettin T."/>
            <person name="Bruce D."/>
            <person name="Han C."/>
            <person name="Tapia R."/>
            <person name="Gilna P."/>
            <person name="Schmutz J."/>
            <person name="Larimer F."/>
            <person name="Land M."/>
            <person name="Hauser L."/>
            <person name="Kyrpides N."/>
            <person name="Mikhailova N."/>
            <person name="Janssen P.H."/>
            <person name="Kuske C.R."/>
            <person name="Richardson P."/>
        </authorList>
    </citation>
    <scope>NUCLEOTIDE SEQUENCE</scope>
    <source>
        <strain evidence="3">Ellin6076</strain>
    </source>
</reference>